<dbReference type="PANTHER" id="PTHR35760">
    <property type="entry name" value="SI:CH211-22I13.2"/>
    <property type="match status" value="1"/>
</dbReference>
<feature type="transmembrane region" description="Helical" evidence="2">
    <location>
        <begin position="133"/>
        <end position="152"/>
    </location>
</feature>
<dbReference type="PANTHER" id="PTHR35760:SF1">
    <property type="entry name" value="SI:CH211-22I13.2"/>
    <property type="match status" value="1"/>
</dbReference>
<feature type="region of interest" description="Disordered" evidence="1">
    <location>
        <begin position="100"/>
        <end position="121"/>
    </location>
</feature>
<dbReference type="EMBL" id="JACMSC010000006">
    <property type="protein sequence ID" value="KAG6517417.1"/>
    <property type="molecule type" value="Genomic_DNA"/>
</dbReference>
<sequence>MEFIAYARSPTQYPLSRPLAIRLTTLSESTQLPAWHSRPLGIAIATHSTLTLQPLARAYDDDAAKRGDPFLRFLLSSLATSPLSADLRSRVRRLATHRAPVLPHTTLSPSPTSKPPSSIKPPSPCYHSGACEWVMVIGLAFAFFFFGIGSFIQKQQTERCSCPVQLSKFLGRDNEDGVRRSAISGKKVLLKLDKSKEDKMAESNRNELLKFLNASYD</sequence>
<evidence type="ECO:0000256" key="2">
    <source>
        <dbReference type="SAM" id="Phobius"/>
    </source>
</evidence>
<keyword evidence="2" id="KW-0472">Membrane</keyword>
<keyword evidence="2" id="KW-0812">Transmembrane</keyword>
<gene>
    <name evidence="3" type="ORF">ZIOFF_020807</name>
</gene>
<reference evidence="3 4" key="1">
    <citation type="submission" date="2020-08" db="EMBL/GenBank/DDBJ databases">
        <title>Plant Genome Project.</title>
        <authorList>
            <person name="Zhang R.-G."/>
        </authorList>
    </citation>
    <scope>NUCLEOTIDE SEQUENCE [LARGE SCALE GENOMIC DNA]</scope>
    <source>
        <tissue evidence="3">Rhizome</tissue>
    </source>
</reference>
<feature type="compositionally biased region" description="Low complexity" evidence="1">
    <location>
        <begin position="100"/>
        <end position="111"/>
    </location>
</feature>
<evidence type="ECO:0000256" key="1">
    <source>
        <dbReference type="SAM" id="MobiDB-lite"/>
    </source>
</evidence>
<accession>A0A8J5H8L6</accession>
<keyword evidence="2" id="KW-1133">Transmembrane helix</keyword>
<name>A0A8J5H8L6_ZINOF</name>
<evidence type="ECO:0000313" key="3">
    <source>
        <dbReference type="EMBL" id="KAG6517417.1"/>
    </source>
</evidence>
<keyword evidence="4" id="KW-1185">Reference proteome</keyword>
<protein>
    <submittedName>
        <fullName evidence="3">Uncharacterized protein</fullName>
    </submittedName>
</protein>
<proteinExistence type="predicted"/>
<feature type="compositionally biased region" description="Pro residues" evidence="1">
    <location>
        <begin position="112"/>
        <end position="121"/>
    </location>
</feature>
<organism evidence="3 4">
    <name type="scientific">Zingiber officinale</name>
    <name type="common">Ginger</name>
    <name type="synonym">Amomum zingiber</name>
    <dbReference type="NCBI Taxonomy" id="94328"/>
    <lineage>
        <taxon>Eukaryota</taxon>
        <taxon>Viridiplantae</taxon>
        <taxon>Streptophyta</taxon>
        <taxon>Embryophyta</taxon>
        <taxon>Tracheophyta</taxon>
        <taxon>Spermatophyta</taxon>
        <taxon>Magnoliopsida</taxon>
        <taxon>Liliopsida</taxon>
        <taxon>Zingiberales</taxon>
        <taxon>Zingiberaceae</taxon>
        <taxon>Zingiber</taxon>
    </lineage>
</organism>
<comment type="caution">
    <text evidence="3">The sequence shown here is derived from an EMBL/GenBank/DDBJ whole genome shotgun (WGS) entry which is preliminary data.</text>
</comment>
<evidence type="ECO:0000313" key="4">
    <source>
        <dbReference type="Proteomes" id="UP000734854"/>
    </source>
</evidence>
<dbReference type="Proteomes" id="UP000734854">
    <property type="component" value="Unassembled WGS sequence"/>
</dbReference>
<dbReference type="AlphaFoldDB" id="A0A8J5H8L6"/>